<sequence length="578" mass="62567">MISPSSVTLHRISTSIIKPPPSSLDSRRVSYLTPYDLFTLSMHYIQNGLLFCHPVTLDLIAGLKTALSLTLHHFRPLAGRLVSEPTCDASGGGIQVYVDWNDQGAEFIHASAPHVSAADVASPDVPCFLHPSFFPLNGAVNYDGYSLPLLSTQLTELADGFFLACSFNHSVGDGTAYWHFFNVWAEITRNGAGDGSRISQPPVLDRWSFEGGSGRHLQLPFTHPNQFIERFAPPGPLRERVFHFSSESIAHLKAKANQESNSTVTISSFQSVAALVWRSVTRARGLPAERTTGCAAVINDRARLQPPLPTEYFGGVVWVVRATAEVGELLERGLGCGAMLVHEAVTGRTDGAVRRSVKGWAEEPFMYPLSLYDRYGVKMGSSARFNVYGCDFGWGQPVAVRSGAANKHDGKVTFHPGREGGGSMDLEICLKPETMEALLHDEEEEEAEEKTVLSALAGGGEEVRQEETKVAVLEKEKGKAWSFVAAGEEKRRREGFELSVGKRKGKRKRGCGGGHVHAGMTGSKADKIMVADTAGVELASTAEMELAYTAEVEVGDFVAETAEISAGLSAAETVEVVR</sequence>
<reference evidence="2 3" key="1">
    <citation type="submission" date="2020-08" db="EMBL/GenBank/DDBJ databases">
        <title>Plant Genome Project.</title>
        <authorList>
            <person name="Zhang R.-G."/>
        </authorList>
    </citation>
    <scope>NUCLEOTIDE SEQUENCE [LARGE SCALE GENOMIC DNA]</scope>
    <source>
        <tissue evidence="2">Rhizome</tissue>
    </source>
</reference>
<dbReference type="Gene3D" id="3.30.559.10">
    <property type="entry name" value="Chloramphenicol acetyltransferase-like domain"/>
    <property type="match status" value="2"/>
</dbReference>
<dbReference type="GO" id="GO:0016740">
    <property type="term" value="F:transferase activity"/>
    <property type="evidence" value="ECO:0007669"/>
    <property type="project" value="UniProtKB-KW"/>
</dbReference>
<dbReference type="InterPro" id="IPR051283">
    <property type="entry name" value="Sec_Metabolite_Acyltrans"/>
</dbReference>
<dbReference type="EMBL" id="JACMSC010000015">
    <property type="protein sequence ID" value="KAG6485148.1"/>
    <property type="molecule type" value="Genomic_DNA"/>
</dbReference>
<evidence type="ECO:0000256" key="1">
    <source>
        <dbReference type="ARBA" id="ARBA00022679"/>
    </source>
</evidence>
<protein>
    <recommendedName>
        <fullName evidence="4">HXXXD-type acyl-transferase family protein</fullName>
    </recommendedName>
</protein>
<accession>A0A8J5KIS3</accession>
<name>A0A8J5KIS3_ZINOF</name>
<dbReference type="PANTHER" id="PTHR31896:SF12">
    <property type="entry name" value="HXXXD-TYPE ACYL-TRANSFERASE FAMILY PROTEIN"/>
    <property type="match status" value="1"/>
</dbReference>
<dbReference type="PANTHER" id="PTHR31896">
    <property type="entry name" value="FAMILY REGULATORY PROTEIN, PUTATIVE (AFU_ORTHOLOGUE AFUA_3G14730)-RELATED"/>
    <property type="match status" value="1"/>
</dbReference>
<dbReference type="Proteomes" id="UP000734854">
    <property type="component" value="Unassembled WGS sequence"/>
</dbReference>
<evidence type="ECO:0000313" key="3">
    <source>
        <dbReference type="Proteomes" id="UP000734854"/>
    </source>
</evidence>
<proteinExistence type="predicted"/>
<evidence type="ECO:0008006" key="4">
    <source>
        <dbReference type="Google" id="ProtNLM"/>
    </source>
</evidence>
<keyword evidence="3" id="KW-1185">Reference proteome</keyword>
<dbReference type="InterPro" id="IPR023213">
    <property type="entry name" value="CAT-like_dom_sf"/>
</dbReference>
<comment type="caution">
    <text evidence="2">The sequence shown here is derived from an EMBL/GenBank/DDBJ whole genome shotgun (WGS) entry which is preliminary data.</text>
</comment>
<dbReference type="AlphaFoldDB" id="A0A8J5KIS3"/>
<keyword evidence="1" id="KW-0808">Transferase</keyword>
<dbReference type="Pfam" id="PF02458">
    <property type="entry name" value="Transferase"/>
    <property type="match status" value="1"/>
</dbReference>
<evidence type="ECO:0000313" key="2">
    <source>
        <dbReference type="EMBL" id="KAG6485148.1"/>
    </source>
</evidence>
<organism evidence="2 3">
    <name type="scientific">Zingiber officinale</name>
    <name type="common">Ginger</name>
    <name type="synonym">Amomum zingiber</name>
    <dbReference type="NCBI Taxonomy" id="94328"/>
    <lineage>
        <taxon>Eukaryota</taxon>
        <taxon>Viridiplantae</taxon>
        <taxon>Streptophyta</taxon>
        <taxon>Embryophyta</taxon>
        <taxon>Tracheophyta</taxon>
        <taxon>Spermatophyta</taxon>
        <taxon>Magnoliopsida</taxon>
        <taxon>Liliopsida</taxon>
        <taxon>Zingiberales</taxon>
        <taxon>Zingiberaceae</taxon>
        <taxon>Zingiber</taxon>
    </lineage>
</organism>
<gene>
    <name evidence="2" type="ORF">ZIOFF_053677</name>
</gene>